<gene>
    <name evidence="1" type="ORF">PY091_10910</name>
</gene>
<organism evidence="1 2">
    <name type="scientific">Flagellimonas okinawensis</name>
    <dbReference type="NCBI Taxonomy" id="3031324"/>
    <lineage>
        <taxon>Bacteria</taxon>
        <taxon>Pseudomonadati</taxon>
        <taxon>Bacteroidota</taxon>
        <taxon>Flavobacteriia</taxon>
        <taxon>Flavobacteriales</taxon>
        <taxon>Flavobacteriaceae</taxon>
        <taxon>Flagellimonas</taxon>
    </lineage>
</organism>
<evidence type="ECO:0000313" key="2">
    <source>
        <dbReference type="Proteomes" id="UP001217083"/>
    </source>
</evidence>
<dbReference type="RefSeq" id="WP_275649691.1">
    <property type="nucleotide sequence ID" value="NZ_JARFVA010000003.1"/>
</dbReference>
<dbReference type="Proteomes" id="UP001217083">
    <property type="component" value="Unassembled WGS sequence"/>
</dbReference>
<protein>
    <submittedName>
        <fullName evidence="1">Uncharacterized protein</fullName>
    </submittedName>
</protein>
<dbReference type="EMBL" id="JARFVA010000003">
    <property type="protein sequence ID" value="MDF0707728.1"/>
    <property type="molecule type" value="Genomic_DNA"/>
</dbReference>
<evidence type="ECO:0000313" key="1">
    <source>
        <dbReference type="EMBL" id="MDF0707728.1"/>
    </source>
</evidence>
<reference evidence="1 2" key="1">
    <citation type="submission" date="2023-03" db="EMBL/GenBank/DDBJ databases">
        <title>Muricauda XX sp. nov. and Muricauda XXX sp. nov., two novel species isolated from Okinawa Trough.</title>
        <authorList>
            <person name="Cao W."/>
            <person name="Deng X."/>
        </authorList>
    </citation>
    <scope>NUCLEOTIDE SEQUENCE [LARGE SCALE GENOMIC DNA]</scope>
    <source>
        <strain evidence="1 2">81s02</strain>
    </source>
</reference>
<accession>A0ABT5XPD8</accession>
<proteinExistence type="predicted"/>
<comment type="caution">
    <text evidence="1">The sequence shown here is derived from an EMBL/GenBank/DDBJ whole genome shotgun (WGS) entry which is preliminary data.</text>
</comment>
<sequence>MRKPFLLFTFLVILITISKVLEKHGPTTVLEYSGVISVGLPVKNGADPNLSNKVTEADPYFLAKNEPNGNDECASFHSSIFVNFALDQDL</sequence>
<keyword evidence="2" id="KW-1185">Reference proteome</keyword>
<name>A0ABT5XPD8_9FLAO</name>